<protein>
    <submittedName>
        <fullName evidence="1">Nucleotidyltransferase AbiEii toxin of type IV toxin-antitoxin system</fullName>
    </submittedName>
</protein>
<dbReference type="RefSeq" id="WP_145718772.1">
    <property type="nucleotide sequence ID" value="NZ_BAAAFY010000006.1"/>
</dbReference>
<dbReference type="GO" id="GO:0016740">
    <property type="term" value="F:transferase activity"/>
    <property type="evidence" value="ECO:0007669"/>
    <property type="project" value="UniProtKB-KW"/>
</dbReference>
<dbReference type="Gene3D" id="3.10.450.620">
    <property type="entry name" value="JHP933, nucleotidyltransferase-like core domain"/>
    <property type="match status" value="1"/>
</dbReference>
<dbReference type="InterPro" id="IPR014942">
    <property type="entry name" value="AbiEii"/>
</dbReference>
<accession>A0A562SMN6</accession>
<comment type="caution">
    <text evidence="1">The sequence shown here is derived from an EMBL/GenBank/DDBJ whole genome shotgun (WGS) entry which is preliminary data.</text>
</comment>
<dbReference type="Proteomes" id="UP000316778">
    <property type="component" value="Unassembled WGS sequence"/>
</dbReference>
<sequence>MLQQEAVEKGTLDLIKRFMEDQQFKPFYLVGGTALALKIGHRRSIDIDLFTEKSFNAKEIATHIEASYPVQNLRSINNGVFCFVSGVKVDIIAHQYPLLNSIEEVEGIRMLSLLDIGAMKLNAIYGNGTRLKDYIDIYSLLAYIPLQEILQACERKYPDIDATMAKTALLYHNDIDPTEKVDFIGIDIKWPEVADRLKQAAANPRLTFGPSQQTLKLLQIKQQRNIRPDKNKGRGL</sequence>
<keyword evidence="1" id="KW-0808">Transferase</keyword>
<dbReference type="AlphaFoldDB" id="A0A562SMN6"/>
<reference evidence="1 2" key="1">
    <citation type="journal article" date="2013" name="Stand. Genomic Sci.">
        <title>Genomic Encyclopedia of Type Strains, Phase I: The one thousand microbial genomes (KMG-I) project.</title>
        <authorList>
            <person name="Kyrpides N.C."/>
            <person name="Woyke T."/>
            <person name="Eisen J.A."/>
            <person name="Garrity G."/>
            <person name="Lilburn T.G."/>
            <person name="Beck B.J."/>
            <person name="Whitman W.B."/>
            <person name="Hugenholtz P."/>
            <person name="Klenk H.P."/>
        </authorList>
    </citation>
    <scope>NUCLEOTIDE SEQUENCE [LARGE SCALE GENOMIC DNA]</scope>
    <source>
        <strain evidence="1 2">DSM 13484</strain>
    </source>
</reference>
<proteinExistence type="predicted"/>
<name>A0A562SMN6_CHIJA</name>
<evidence type="ECO:0000313" key="1">
    <source>
        <dbReference type="EMBL" id="TWI82567.1"/>
    </source>
</evidence>
<organism evidence="1 2">
    <name type="scientific">Chitinophaga japonensis</name>
    <name type="common">Flexibacter japonensis</name>
    <dbReference type="NCBI Taxonomy" id="104662"/>
    <lineage>
        <taxon>Bacteria</taxon>
        <taxon>Pseudomonadati</taxon>
        <taxon>Bacteroidota</taxon>
        <taxon>Chitinophagia</taxon>
        <taxon>Chitinophagales</taxon>
        <taxon>Chitinophagaceae</taxon>
        <taxon>Chitinophaga</taxon>
    </lineage>
</organism>
<evidence type="ECO:0000313" key="2">
    <source>
        <dbReference type="Proteomes" id="UP000316778"/>
    </source>
</evidence>
<dbReference type="OrthoDB" id="9796281at2"/>
<gene>
    <name evidence="1" type="ORF">LX66_5141</name>
</gene>
<keyword evidence="2" id="KW-1185">Reference proteome</keyword>
<dbReference type="EMBL" id="VLLG01000006">
    <property type="protein sequence ID" value="TWI82567.1"/>
    <property type="molecule type" value="Genomic_DNA"/>
</dbReference>
<dbReference type="Pfam" id="PF08843">
    <property type="entry name" value="AbiEii"/>
    <property type="match status" value="1"/>
</dbReference>